<dbReference type="Pfam" id="PF02412">
    <property type="entry name" value="TSP_3"/>
    <property type="match status" value="3"/>
</dbReference>
<feature type="compositionally biased region" description="Acidic residues" evidence="3">
    <location>
        <begin position="464"/>
        <end position="492"/>
    </location>
</feature>
<dbReference type="InterPro" id="IPR028974">
    <property type="entry name" value="TSP_type-3_rpt"/>
</dbReference>
<evidence type="ECO:0000256" key="1">
    <source>
        <dbReference type="ARBA" id="ARBA00022729"/>
    </source>
</evidence>
<gene>
    <name evidence="5" type="ORF">theurythT_11290</name>
</gene>
<evidence type="ECO:0000256" key="4">
    <source>
        <dbReference type="SAM" id="SignalP"/>
    </source>
</evidence>
<protein>
    <recommendedName>
        <fullName evidence="7">Thrombospondin type 3 repeat-containing protein</fullName>
    </recommendedName>
</protein>
<feature type="chain" id="PRO_5047401345" description="Thrombospondin type 3 repeat-containing protein" evidence="4">
    <location>
        <begin position="28"/>
        <end position="2407"/>
    </location>
</feature>
<evidence type="ECO:0000313" key="5">
    <source>
        <dbReference type="EMBL" id="GLX81677.1"/>
    </source>
</evidence>
<feature type="compositionally biased region" description="Acidic residues" evidence="3">
    <location>
        <begin position="1894"/>
        <end position="1919"/>
    </location>
</feature>
<feature type="region of interest" description="Disordered" evidence="3">
    <location>
        <begin position="1327"/>
        <end position="1385"/>
    </location>
</feature>
<feature type="compositionally biased region" description="Acidic residues" evidence="3">
    <location>
        <begin position="778"/>
        <end position="797"/>
    </location>
</feature>
<dbReference type="PROSITE" id="PS51257">
    <property type="entry name" value="PROKAR_LIPOPROTEIN"/>
    <property type="match status" value="1"/>
</dbReference>
<dbReference type="InterPro" id="IPR003367">
    <property type="entry name" value="Thrombospondin_3-like_rpt"/>
</dbReference>
<feature type="compositionally biased region" description="Acidic residues" evidence="3">
    <location>
        <begin position="573"/>
        <end position="587"/>
    </location>
</feature>
<feature type="region of interest" description="Disordered" evidence="3">
    <location>
        <begin position="2386"/>
        <end position="2407"/>
    </location>
</feature>
<feature type="compositionally biased region" description="Acidic residues" evidence="3">
    <location>
        <begin position="504"/>
        <end position="544"/>
    </location>
</feature>
<feature type="signal peptide" evidence="4">
    <location>
        <begin position="1"/>
        <end position="27"/>
    </location>
</feature>
<feature type="compositionally biased region" description="Acidic residues" evidence="3">
    <location>
        <begin position="805"/>
        <end position="822"/>
    </location>
</feature>
<feature type="compositionally biased region" description="Acidic residues" evidence="3">
    <location>
        <begin position="1843"/>
        <end position="1871"/>
    </location>
</feature>
<feature type="compositionally biased region" description="Acidic residues" evidence="3">
    <location>
        <begin position="351"/>
        <end position="366"/>
    </location>
</feature>
<proteinExistence type="predicted"/>
<organism evidence="5 6">
    <name type="scientific">Thalassotalea eurytherma</name>
    <dbReference type="NCBI Taxonomy" id="1144278"/>
    <lineage>
        <taxon>Bacteria</taxon>
        <taxon>Pseudomonadati</taxon>
        <taxon>Pseudomonadota</taxon>
        <taxon>Gammaproteobacteria</taxon>
        <taxon>Alteromonadales</taxon>
        <taxon>Colwelliaceae</taxon>
        <taxon>Thalassotalea</taxon>
    </lineage>
</organism>
<keyword evidence="2" id="KW-0106">Calcium</keyword>
<evidence type="ECO:0000313" key="6">
    <source>
        <dbReference type="Proteomes" id="UP001157133"/>
    </source>
</evidence>
<sequence length="2407" mass="264489">MDMLKKISSSCLKVILLFGLVSFISSCSDSNDDVREIVVPEPPAPPEPEVVAFSGGGVKGPMALAEVNVYLIDTSAEGFKGEIVGTASTNDQAQIEGLNLTLPLTPPYLLEITAIEGTIDITTGQAPVITNVSTLLTQEMIDNEIAIYATPLTDMTVSLIFSNADSDTAPYTGNNDGDTTLEEVLAAMPAAQSQVKSTLGFGLDDEVDIFTTPPLIDESTTDIDAQTSTTAYRSAVEALTAVVFQMQQLSGDTDSSTNNIIDDMAADLSDGKIDGQVDGEDTASYPEEALDVLAQDPSTLPIPNDPDGRTVADVKDVVVGETEQTGQDDTDTSDFENSDEEIVVKPAETSPDIDGDGVLNTDDDFPESAAADTDTDNDGIPDVSYIVSDGLRTSDIDEAASDSDDDNDGVIDENDDFPLDNTEFLDTDEDGIGNNADDDDDGDGVVDTDDDFPLDATRSNAVDQDNDGWPDGQDTNDNDETVPEVDFVDTDGDGLANEGGLASDTDDDNDGVSDDDDAFPLDASESGDLDSDGIGDNTDTDIDGDNVLNGDDPFPRDPTETLDTDLDGIGNNTDEDDDGDDLTDEQEALIGSDPLDSDTDDDGVFDGSDAFPLDPAERFDSDNDGVGNGTDNCPLVINTSQIDTDEDGFGDLCDSDDDNDGVLDTEDDFPLDDTRSVASDADQDGWPADQDPDDNDASNPGTDFIDTDGDGIGNATDDDDDGDGFADDEDMFPLDINEWLDSDQDDIGNNADPDDDNDQYTDEDEVDAGSDPLNGEDQPADFDGDFISDVNDTDIDGDGVPNNEDAFDFDAEESMDSDEDGVGDNADAFPNDPTETNDLDEDLIGDNSDNCPMVANPDQTDIDENGVGDVCDQYSFDLNGTWLATETITFDETDPKCSVHQADTWMLDITMNQDALTIKDADDSDEDSGVVGTVDLAGNITLMPIDEDDDFEAQEAAYDKESGVLTVAYSQTFDKDTGTECAVTGVITATQFVDTNELTAFTDGIAWFESDTDQNDSGVREIFYEYGVITNSGPESIFYFDAQTDQWTAFVPEEESSSDYLLTADGIVQDPDIFEVESFGENGETALITTGVRDENINLVSTPITGIMQLALLEEEFYGAIAKDAVFSEGAIAYMPLVEILADTYEFWCDDWIGEGLNCQNGVPLYWDEIGPMLAQSLDDIVNQTGSSVDNMQGAIWIGSENGYNVEAFLVSDNGNANGTNLKADIYKFPQNGNEPYLYESVDVTVAMVGDISTYSFSVPESLVEFLDLHSEELMPFVFEDNELEEETYVRRGFMQEAGMRDDNGILFNSIALANILEAFDYVDTDEDGIPDPLDDDKDNDGVFNEDDAFPLDDSESSDTDSDGIGDNSDGDIDGDAIANDDDLDPYDDEVTQAISFTVDDLLENYILIVEGALEEPAIRIGSINGEQYEFNDGYLIRSDNFGSSFADFNFTEESDTLNLYFEGVESSSFMTLDDMVDIGIISQQSADDFKANHGDYQIEVLINTGTSFWQRLESTEPMHRFWQVQELEYLILPEWEREQLTGSIDEVPFATESDGSLIELTDLSTIDTIAWTEDDLANNWTLPVNINFYDESQWNRKQFDVVEFGDGTATSDIFDIAMDWSIDVDGILVLDMGDNVEITIQKIDDFETGIGAIVQASDGQNTISSYELLVPVGTNIDISPLLNSYLQNSFSLTNPDAYDDEGMLNSESYFGYRLETGGGRSTRIYTGDFNSFNERDGWDRWFWMQDDTNDIKISALWHSDYGVYASCFWQDDDYCNRWRIRTWRPLQIVGNRLYVLEWEERNNNAFTTPSMDEDLYIAISPRVNFYEVYDIDWDKDGIFDSIDNDDDNDGVPDADDEFPYDQSESMDSDQDLIGNNADNDDDNDGVPDKEDAFPFDDSETSDTDMDGIGDNSDDDIDGDGVANGTDLDPYNDDVRAALAFSTDDLLDGYISISESALDDPGVRIGILDGAQYLFDQGFMTKSDGFGSDSADYAIESDVMTIYFQGLESSSYEQVSNLVAIGIVTQEQADNFIAQYGDYQIQISISAGETQWQRLASDGDQHTFWQVQQLSYLIVDDWEREQLTGSADQIPFVTDSEGTVIDLMARVSLASIAWTPEDLTSDWVLPVNINIDDENQWSRKQHDVVTFDENGTAMSEIFSLAMDWEINSDGLLVLTVGNNTVKVEKVEAYETGYSAVIVISDNATMLSSYELIVTASDAVDITPLQDNYLMNSFTLTNPDAYDENGDVKAENYFGYRLESSDNRSTRIYSGDFDFDSYRQGWDRWFWEMNGGNINLTALTHEFDGNYVDCDWAGDSSCNRWRVRSWRPLQLVGNRLYVLEWEEQNNNAWNFPSDIEDFYMAIAPRLNFYEVYDIDSDGDGMLDAVDDDDDNDGVADENDAFPFDAELN</sequence>
<feature type="compositionally biased region" description="Acidic residues" evidence="3">
    <location>
        <begin position="643"/>
        <end position="671"/>
    </location>
</feature>
<feature type="compositionally biased region" description="Acidic residues" evidence="3">
    <location>
        <begin position="326"/>
        <end position="341"/>
    </location>
</feature>
<dbReference type="Proteomes" id="UP001157133">
    <property type="component" value="Unassembled WGS sequence"/>
</dbReference>
<comment type="caution">
    <text evidence="5">The sequence shown here is derived from an EMBL/GenBank/DDBJ whole genome shotgun (WGS) entry which is preliminary data.</text>
</comment>
<name>A0ABQ6H4D0_9GAMM</name>
<reference evidence="5 6" key="1">
    <citation type="submission" date="2023-03" db="EMBL/GenBank/DDBJ databases">
        <title>Draft genome sequence of Thalassotalea eurytherma JCM 18482T.</title>
        <authorList>
            <person name="Sawabe T."/>
        </authorList>
    </citation>
    <scope>NUCLEOTIDE SEQUENCE [LARGE SCALE GENOMIC DNA]</scope>
    <source>
        <strain evidence="5 6">JCM 18482</strain>
    </source>
</reference>
<feature type="compositionally biased region" description="Acidic residues" evidence="3">
    <location>
        <begin position="595"/>
        <end position="604"/>
    </location>
</feature>
<keyword evidence="6" id="KW-1185">Reference proteome</keyword>
<dbReference type="RefSeq" id="WP_284207018.1">
    <property type="nucleotide sequence ID" value="NZ_BSSU01000005.1"/>
</dbReference>
<accession>A0ABQ6H4D0</accession>
<evidence type="ECO:0008006" key="7">
    <source>
        <dbReference type="Google" id="ProtNLM"/>
    </source>
</evidence>
<dbReference type="PANTHER" id="PTHR10199">
    <property type="entry name" value="THROMBOSPONDIN"/>
    <property type="match status" value="1"/>
</dbReference>
<keyword evidence="1 4" id="KW-0732">Signal</keyword>
<evidence type="ECO:0000256" key="2">
    <source>
        <dbReference type="ARBA" id="ARBA00022837"/>
    </source>
</evidence>
<feature type="compositionally biased region" description="Acidic residues" evidence="3">
    <location>
        <begin position="716"/>
        <end position="768"/>
    </location>
</feature>
<feature type="compositionally biased region" description="Acidic residues" evidence="3">
    <location>
        <begin position="2386"/>
        <end position="2398"/>
    </location>
</feature>
<dbReference type="Gene3D" id="4.10.1080.10">
    <property type="entry name" value="TSP type-3 repeat"/>
    <property type="match status" value="8"/>
</dbReference>
<dbReference type="EMBL" id="BSSU01000005">
    <property type="protein sequence ID" value="GLX81677.1"/>
    <property type="molecule type" value="Genomic_DNA"/>
</dbReference>
<evidence type="ECO:0000256" key="3">
    <source>
        <dbReference type="SAM" id="MobiDB-lite"/>
    </source>
</evidence>
<dbReference type="SUPFAM" id="SSF103647">
    <property type="entry name" value="TSP type-3 repeat"/>
    <property type="match status" value="4"/>
</dbReference>
<feature type="compositionally biased region" description="Acidic residues" evidence="3">
    <location>
        <begin position="396"/>
        <end position="453"/>
    </location>
</feature>
<feature type="region of interest" description="Disordered" evidence="3">
    <location>
        <begin position="1841"/>
        <end position="1929"/>
    </location>
</feature>
<dbReference type="PANTHER" id="PTHR10199:SF100">
    <property type="entry name" value="THROMBOSPONDIN, ISOFORM A"/>
    <property type="match status" value="1"/>
</dbReference>
<feature type="region of interest" description="Disordered" evidence="3">
    <location>
        <begin position="321"/>
        <end position="840"/>
    </location>
</feature>